<sequence>MKLKRFVAADTRTAMQQIKAAFGSEAVILSSSDVEGGVELVAAIDFDETILSTEAAVACAEPASQVDKFQTQTPFDDLRMEIQTLRGMLEAQLRGGSVGGSSEPLHTVLLQKLLYLGVSPTTAAAWTRQVRPDLNQQRAWQAILTHITEQLPIRDTRRIEEGGIYAFLGPTGVGKTTTLAKIGARFALRFGADKLGMVTMDTYRMAAQEQLMLYGKILGVQVCLAHDEVSLSRVLRQLSDKKLILIDTAGMNPSDERVARQMQILSTHMQSIAKVLVLPATSHYQVLIDAIHRYETNYVDQCILTKLDEAQAIGGALSAAIETGLRVSYLTHGQRVPEDIKMATRHQLVELFAQQEQQLFPTENNFMHPERASMSKERQHMSNERQNRGNERQSMDNERQSVGREYYVES</sequence>
<dbReference type="AlphaFoldDB" id="G9EM08"/>
<evidence type="ECO:0000256" key="2">
    <source>
        <dbReference type="ARBA" id="ARBA00008531"/>
    </source>
</evidence>
<proteinExistence type="inferred from homology"/>
<comment type="subcellular location">
    <subcellularLocation>
        <location evidence="1">Cell membrane</location>
        <topology evidence="1">Peripheral membrane protein</topology>
        <orientation evidence="1">Cytoplasmic side</orientation>
    </subcellularLocation>
</comment>
<dbReference type="InterPro" id="IPR047040">
    <property type="entry name" value="FlhF__GTPase_dom"/>
</dbReference>
<evidence type="ECO:0000256" key="7">
    <source>
        <dbReference type="ARBA" id="ARBA00022795"/>
    </source>
</evidence>
<dbReference type="GO" id="GO:0044781">
    <property type="term" value="P:bacterial-type flagellum organization"/>
    <property type="evidence" value="ECO:0007669"/>
    <property type="project" value="UniProtKB-UniRule"/>
</dbReference>
<dbReference type="PANTHER" id="PTHR43134">
    <property type="entry name" value="SIGNAL RECOGNITION PARTICLE RECEPTOR SUBUNIT ALPHA"/>
    <property type="match status" value="1"/>
</dbReference>
<keyword evidence="7" id="KW-1005">Bacterial flagellum biogenesis</keyword>
<evidence type="ECO:0000256" key="9">
    <source>
        <dbReference type="ARBA" id="ARBA00023134"/>
    </source>
</evidence>
<evidence type="ECO:0000256" key="14">
    <source>
        <dbReference type="SAM" id="MobiDB-lite"/>
    </source>
</evidence>
<dbReference type="GO" id="GO:0005047">
    <property type="term" value="F:signal recognition particle binding"/>
    <property type="evidence" value="ECO:0007669"/>
    <property type="project" value="TreeGrafter"/>
</dbReference>
<evidence type="ECO:0000256" key="11">
    <source>
        <dbReference type="ARBA" id="ARBA00023225"/>
    </source>
</evidence>
<feature type="compositionally biased region" description="Basic and acidic residues" evidence="14">
    <location>
        <begin position="372"/>
        <end position="402"/>
    </location>
</feature>
<dbReference type="Pfam" id="PF00448">
    <property type="entry name" value="SRP54"/>
    <property type="match status" value="1"/>
</dbReference>
<evidence type="ECO:0000313" key="18">
    <source>
        <dbReference type="Proteomes" id="UP000002770"/>
    </source>
</evidence>
<dbReference type="InterPro" id="IPR027417">
    <property type="entry name" value="P-loop_NTPase"/>
</dbReference>
<keyword evidence="10" id="KW-0472">Membrane</keyword>
<dbReference type="STRING" id="658187.LDG_6269"/>
<reference evidence="17 18" key="1">
    <citation type="journal article" date="2011" name="BMC Genomics">
        <title>Insight into cross-talk between intra-amoebal pathogens.</title>
        <authorList>
            <person name="Gimenez G."/>
            <person name="Bertelli C."/>
            <person name="Moliner C."/>
            <person name="Robert C."/>
            <person name="Raoult D."/>
            <person name="Fournier P.E."/>
            <person name="Greub G."/>
        </authorList>
    </citation>
    <scope>NUCLEOTIDE SEQUENCE [LARGE SCALE GENOMIC DNA]</scope>
    <source>
        <strain evidence="17 18">LLAP12</strain>
    </source>
</reference>
<dbReference type="GO" id="GO:0015031">
    <property type="term" value="P:protein transport"/>
    <property type="evidence" value="ECO:0007669"/>
    <property type="project" value="UniProtKB-KW"/>
</dbReference>
<dbReference type="SMART" id="SM00962">
    <property type="entry name" value="SRP54"/>
    <property type="match status" value="1"/>
</dbReference>
<evidence type="ECO:0000256" key="6">
    <source>
        <dbReference type="ARBA" id="ARBA00022741"/>
    </source>
</evidence>
<evidence type="ECO:0000256" key="4">
    <source>
        <dbReference type="ARBA" id="ARBA00022448"/>
    </source>
</evidence>
<dbReference type="OrthoDB" id="9778554at2"/>
<dbReference type="GO" id="GO:0003924">
    <property type="term" value="F:GTPase activity"/>
    <property type="evidence" value="ECO:0007669"/>
    <property type="project" value="UniProtKB-UniRule"/>
</dbReference>
<organism evidence="17 18">
    <name type="scientific">Legionella drancourtii LLAP12</name>
    <dbReference type="NCBI Taxonomy" id="658187"/>
    <lineage>
        <taxon>Bacteria</taxon>
        <taxon>Pseudomonadati</taxon>
        <taxon>Pseudomonadota</taxon>
        <taxon>Gammaproteobacteria</taxon>
        <taxon>Legionellales</taxon>
        <taxon>Legionellaceae</taxon>
        <taxon>Legionella</taxon>
    </lineage>
</organism>
<dbReference type="GO" id="GO:0005886">
    <property type="term" value="C:plasma membrane"/>
    <property type="evidence" value="ECO:0007669"/>
    <property type="project" value="UniProtKB-SubCell"/>
</dbReference>
<dbReference type="SMART" id="SM00382">
    <property type="entry name" value="AAA"/>
    <property type="match status" value="1"/>
</dbReference>
<dbReference type="Proteomes" id="UP000002770">
    <property type="component" value="Unassembled WGS sequence"/>
</dbReference>
<evidence type="ECO:0000256" key="12">
    <source>
        <dbReference type="ARBA" id="ARBA00025337"/>
    </source>
</evidence>
<dbReference type="RefSeq" id="WP_006870205.1">
    <property type="nucleotide sequence ID" value="NZ_JH413811.1"/>
</dbReference>
<dbReference type="InterPro" id="IPR003593">
    <property type="entry name" value="AAA+_ATPase"/>
</dbReference>
<keyword evidence="9" id="KW-0342">GTP-binding</keyword>
<dbReference type="SUPFAM" id="SSF52540">
    <property type="entry name" value="P-loop containing nucleoside triphosphate hydrolases"/>
    <property type="match status" value="1"/>
</dbReference>
<keyword evidence="11" id="KW-1006">Bacterial flagellum protein export</keyword>
<evidence type="ECO:0000259" key="15">
    <source>
        <dbReference type="SMART" id="SM00382"/>
    </source>
</evidence>
<name>G9EM08_9GAMM</name>
<evidence type="ECO:0000256" key="10">
    <source>
        <dbReference type="ARBA" id="ARBA00023136"/>
    </source>
</evidence>
<protein>
    <recommendedName>
        <fullName evidence="3 13">Flagellar biosynthesis protein FlhF</fullName>
    </recommendedName>
</protein>
<accession>G9EM08</accession>
<evidence type="ECO:0000256" key="5">
    <source>
        <dbReference type="ARBA" id="ARBA00022475"/>
    </source>
</evidence>
<dbReference type="GO" id="GO:0006614">
    <property type="term" value="P:SRP-dependent cotranslational protein targeting to membrane"/>
    <property type="evidence" value="ECO:0007669"/>
    <property type="project" value="UniProtKB-UniRule"/>
</dbReference>
<dbReference type="GO" id="GO:0005525">
    <property type="term" value="F:GTP binding"/>
    <property type="evidence" value="ECO:0007669"/>
    <property type="project" value="UniProtKB-UniRule"/>
</dbReference>
<dbReference type="InterPro" id="IPR020006">
    <property type="entry name" value="FlhF"/>
</dbReference>
<evidence type="ECO:0000256" key="13">
    <source>
        <dbReference type="NCBIfam" id="TIGR03499"/>
    </source>
</evidence>
<keyword evidence="5" id="KW-1003">Cell membrane</keyword>
<dbReference type="PANTHER" id="PTHR43134:SF3">
    <property type="entry name" value="FLAGELLAR BIOSYNTHESIS PROTEIN FLHF"/>
    <property type="match status" value="1"/>
</dbReference>
<dbReference type="InParanoid" id="G9EM08"/>
<evidence type="ECO:0000313" key="17">
    <source>
        <dbReference type="EMBL" id="EHL31608.1"/>
    </source>
</evidence>
<evidence type="ECO:0000256" key="3">
    <source>
        <dbReference type="ARBA" id="ARBA00014919"/>
    </source>
</evidence>
<feature type="region of interest" description="Disordered" evidence="14">
    <location>
        <begin position="372"/>
        <end position="410"/>
    </location>
</feature>
<evidence type="ECO:0000256" key="1">
    <source>
        <dbReference type="ARBA" id="ARBA00004413"/>
    </source>
</evidence>
<dbReference type="HOGENOM" id="CLU_009301_11_5_6"/>
<comment type="similarity">
    <text evidence="2">Belongs to the GTP-binding SRP family.</text>
</comment>
<dbReference type="Gene3D" id="1.20.120.1380">
    <property type="entry name" value="Flagellar FlhF biosynthesis protein, N domain"/>
    <property type="match status" value="1"/>
</dbReference>
<dbReference type="InterPro" id="IPR000897">
    <property type="entry name" value="SRP54_GTPase_dom"/>
</dbReference>
<dbReference type="Gene3D" id="3.40.50.300">
    <property type="entry name" value="P-loop containing nucleotide triphosphate hydrolases"/>
    <property type="match status" value="1"/>
</dbReference>
<feature type="domain" description="AAA+ ATPase" evidence="15">
    <location>
        <begin position="161"/>
        <end position="292"/>
    </location>
</feature>
<evidence type="ECO:0000259" key="16">
    <source>
        <dbReference type="SMART" id="SM00962"/>
    </source>
</evidence>
<dbReference type="CDD" id="cd17873">
    <property type="entry name" value="FlhF"/>
    <property type="match status" value="1"/>
</dbReference>
<dbReference type="FunFam" id="3.40.50.300:FF:000695">
    <property type="entry name" value="Flagellar biosynthesis regulator FlhF"/>
    <property type="match status" value="1"/>
</dbReference>
<keyword evidence="6" id="KW-0547">Nucleotide-binding</keyword>
<dbReference type="eggNOG" id="COG1419">
    <property type="taxonomic scope" value="Bacteria"/>
</dbReference>
<keyword evidence="8" id="KW-0653">Protein transport</keyword>
<comment type="function">
    <text evidence="12">Necessary for flagellar biosynthesis. May be involved in translocation of the flagellum.</text>
</comment>
<dbReference type="NCBIfam" id="TIGR03499">
    <property type="entry name" value="FlhF"/>
    <property type="match status" value="1"/>
</dbReference>
<keyword evidence="4" id="KW-0813">Transport</keyword>
<dbReference type="EMBL" id="JH413811">
    <property type="protein sequence ID" value="EHL31608.1"/>
    <property type="molecule type" value="Genomic_DNA"/>
</dbReference>
<feature type="domain" description="SRP54-type proteins GTP-binding" evidence="16">
    <location>
        <begin position="162"/>
        <end position="354"/>
    </location>
</feature>
<evidence type="ECO:0000256" key="8">
    <source>
        <dbReference type="ARBA" id="ARBA00022927"/>
    </source>
</evidence>
<gene>
    <name evidence="17" type="ORF">LDG_6269</name>
</gene>
<keyword evidence="18" id="KW-1185">Reference proteome</keyword>